<dbReference type="OrthoDB" id="346004at2"/>
<name>A0A3T0KX23_9BACI</name>
<evidence type="ECO:0000313" key="8">
    <source>
        <dbReference type="Proteomes" id="UP000283095"/>
    </source>
</evidence>
<keyword evidence="6" id="KW-0472">Membrane</keyword>
<evidence type="ECO:0000256" key="2">
    <source>
        <dbReference type="ARBA" id="ARBA00006679"/>
    </source>
</evidence>
<dbReference type="AlphaFoldDB" id="A0A3T0KX23"/>
<accession>A0A3T0KX23</accession>
<reference evidence="7 8" key="1">
    <citation type="submission" date="2018-01" db="EMBL/GenBank/DDBJ databases">
        <title>Bacillus asahii Genome sequencing and assembly.</title>
        <authorList>
            <person name="Jiang H."/>
            <person name="Feng Y."/>
            <person name="Zhao F."/>
            <person name="Lin X."/>
        </authorList>
    </citation>
    <scope>NUCLEOTIDE SEQUENCE [LARGE SCALE GENOMIC DNA]</scope>
    <source>
        <strain evidence="7 8">OM18</strain>
    </source>
</reference>
<organism evidence="7 8">
    <name type="scientific">Peribacillus asahii</name>
    <dbReference type="NCBI Taxonomy" id="228899"/>
    <lineage>
        <taxon>Bacteria</taxon>
        <taxon>Bacillati</taxon>
        <taxon>Bacillota</taxon>
        <taxon>Bacilli</taxon>
        <taxon>Bacillales</taxon>
        <taxon>Bacillaceae</taxon>
        <taxon>Peribacillus</taxon>
    </lineage>
</organism>
<proteinExistence type="inferred from homology"/>
<dbReference type="GO" id="GO:0005886">
    <property type="term" value="C:plasma membrane"/>
    <property type="evidence" value="ECO:0007669"/>
    <property type="project" value="UniProtKB-SubCell"/>
</dbReference>
<dbReference type="Proteomes" id="UP000283095">
    <property type="component" value="Chromosome"/>
</dbReference>
<dbReference type="KEGG" id="pasa:BAOM_4317"/>
<dbReference type="Pfam" id="PF07681">
    <property type="entry name" value="DoxX"/>
    <property type="match status" value="1"/>
</dbReference>
<evidence type="ECO:0000256" key="1">
    <source>
        <dbReference type="ARBA" id="ARBA00004651"/>
    </source>
</evidence>
<evidence type="ECO:0000256" key="6">
    <source>
        <dbReference type="ARBA" id="ARBA00023136"/>
    </source>
</evidence>
<dbReference type="PANTHER" id="PTHR33452">
    <property type="entry name" value="OXIDOREDUCTASE CATD-RELATED"/>
    <property type="match status" value="1"/>
</dbReference>
<comment type="similarity">
    <text evidence="2">Belongs to the DoxX family.</text>
</comment>
<dbReference type="RefSeq" id="WP_127761779.1">
    <property type="nucleotide sequence ID" value="NZ_CP026095.1"/>
</dbReference>
<evidence type="ECO:0000256" key="3">
    <source>
        <dbReference type="ARBA" id="ARBA00022475"/>
    </source>
</evidence>
<dbReference type="InterPro" id="IPR032808">
    <property type="entry name" value="DoxX"/>
</dbReference>
<keyword evidence="5" id="KW-1133">Transmembrane helix</keyword>
<evidence type="ECO:0000313" key="7">
    <source>
        <dbReference type="EMBL" id="AZV44897.1"/>
    </source>
</evidence>
<dbReference type="PANTHER" id="PTHR33452:SF10">
    <property type="entry name" value="OXIDOREDUCTASE MHQP-RELATED"/>
    <property type="match status" value="1"/>
</dbReference>
<dbReference type="EMBL" id="CP026095">
    <property type="protein sequence ID" value="AZV44897.1"/>
    <property type="molecule type" value="Genomic_DNA"/>
</dbReference>
<comment type="subcellular location">
    <subcellularLocation>
        <location evidence="1">Cell membrane</location>
        <topology evidence="1">Multi-pass membrane protein</topology>
    </subcellularLocation>
</comment>
<dbReference type="InterPro" id="IPR051907">
    <property type="entry name" value="DoxX-like_oxidoreductase"/>
</dbReference>
<protein>
    <submittedName>
        <fullName evidence="7">Oxidoreductase</fullName>
    </submittedName>
</protein>
<gene>
    <name evidence="7" type="ORF">BAOM_4317</name>
</gene>
<sequence>MADLGLLLIRLMIGFIFLFYGCQKLFGWFGGHGIKGTGGWFESIGIKPGVIIATFSGIAELLAAILFILGIFLPIGALLIVLVMLGAIVKVHGPKGFSVTAGGFEYNLFLIVVSVGLALIGPGDYSLGGY</sequence>
<keyword evidence="3" id="KW-1003">Cell membrane</keyword>
<evidence type="ECO:0000256" key="4">
    <source>
        <dbReference type="ARBA" id="ARBA00022692"/>
    </source>
</evidence>
<evidence type="ECO:0000256" key="5">
    <source>
        <dbReference type="ARBA" id="ARBA00022989"/>
    </source>
</evidence>
<keyword evidence="4" id="KW-0812">Transmembrane</keyword>